<dbReference type="AlphaFoldDB" id="A0A1R3G5A3"/>
<accession>A0A1R3G5A3</accession>
<gene>
    <name evidence="2" type="ORF">COLO4_36798</name>
</gene>
<feature type="region of interest" description="Disordered" evidence="1">
    <location>
        <begin position="1"/>
        <end position="39"/>
    </location>
</feature>
<feature type="compositionally biased region" description="Basic and acidic residues" evidence="1">
    <location>
        <begin position="1"/>
        <end position="16"/>
    </location>
</feature>
<sequence length="39" mass="4558">MDKNRERNKDVEREREEDSSDDVPLSTDTFSPTKSRVST</sequence>
<reference evidence="3" key="1">
    <citation type="submission" date="2013-09" db="EMBL/GenBank/DDBJ databases">
        <title>Corchorus olitorius genome sequencing.</title>
        <authorList>
            <person name="Alam M."/>
            <person name="Haque M.S."/>
            <person name="Islam M.S."/>
            <person name="Emdad E.M."/>
            <person name="Islam M.M."/>
            <person name="Ahmed B."/>
            <person name="Halim A."/>
            <person name="Hossen Q.M.M."/>
            <person name="Hossain M.Z."/>
            <person name="Ahmed R."/>
            <person name="Khan M.M."/>
            <person name="Islam R."/>
            <person name="Rashid M.M."/>
            <person name="Khan S.A."/>
            <person name="Rahman M.S."/>
            <person name="Alam M."/>
            <person name="Yahiya A.S."/>
            <person name="Khan M.S."/>
            <person name="Azam M.S."/>
            <person name="Haque T."/>
            <person name="Lashkar M.Z.H."/>
            <person name="Akhand A.I."/>
            <person name="Morshed G."/>
            <person name="Roy S."/>
            <person name="Uddin K.S."/>
            <person name="Rabeya T."/>
            <person name="Hossain A.S."/>
            <person name="Chowdhury A."/>
            <person name="Snigdha A.R."/>
            <person name="Mortoza M.S."/>
            <person name="Matin S.A."/>
            <person name="Hoque S.M.E."/>
            <person name="Islam M.K."/>
            <person name="Roy D.K."/>
            <person name="Haider R."/>
            <person name="Moosa M.M."/>
            <person name="Elias S.M."/>
            <person name="Hasan A.M."/>
            <person name="Jahan S."/>
            <person name="Shafiuddin M."/>
            <person name="Mahmood N."/>
            <person name="Shommy N.S."/>
        </authorList>
    </citation>
    <scope>NUCLEOTIDE SEQUENCE [LARGE SCALE GENOMIC DNA]</scope>
    <source>
        <strain evidence="3">cv. O-4</strain>
    </source>
</reference>
<dbReference type="EMBL" id="AWUE01023595">
    <property type="protein sequence ID" value="OMO53254.1"/>
    <property type="molecule type" value="Genomic_DNA"/>
</dbReference>
<protein>
    <submittedName>
        <fullName evidence="2">Uncharacterized protein</fullName>
    </submittedName>
</protein>
<keyword evidence="3" id="KW-1185">Reference proteome</keyword>
<comment type="caution">
    <text evidence="2">The sequence shown here is derived from an EMBL/GenBank/DDBJ whole genome shotgun (WGS) entry which is preliminary data.</text>
</comment>
<name>A0A1R3G5A3_9ROSI</name>
<proteinExistence type="predicted"/>
<organism evidence="2 3">
    <name type="scientific">Corchorus olitorius</name>
    <dbReference type="NCBI Taxonomy" id="93759"/>
    <lineage>
        <taxon>Eukaryota</taxon>
        <taxon>Viridiplantae</taxon>
        <taxon>Streptophyta</taxon>
        <taxon>Embryophyta</taxon>
        <taxon>Tracheophyta</taxon>
        <taxon>Spermatophyta</taxon>
        <taxon>Magnoliopsida</taxon>
        <taxon>eudicotyledons</taxon>
        <taxon>Gunneridae</taxon>
        <taxon>Pentapetalae</taxon>
        <taxon>rosids</taxon>
        <taxon>malvids</taxon>
        <taxon>Malvales</taxon>
        <taxon>Malvaceae</taxon>
        <taxon>Grewioideae</taxon>
        <taxon>Apeibeae</taxon>
        <taxon>Corchorus</taxon>
    </lineage>
</organism>
<feature type="compositionally biased region" description="Polar residues" evidence="1">
    <location>
        <begin position="26"/>
        <end position="39"/>
    </location>
</feature>
<dbReference type="Proteomes" id="UP000187203">
    <property type="component" value="Unassembled WGS sequence"/>
</dbReference>
<evidence type="ECO:0000313" key="3">
    <source>
        <dbReference type="Proteomes" id="UP000187203"/>
    </source>
</evidence>
<evidence type="ECO:0000313" key="2">
    <source>
        <dbReference type="EMBL" id="OMO53254.1"/>
    </source>
</evidence>
<evidence type="ECO:0000256" key="1">
    <source>
        <dbReference type="SAM" id="MobiDB-lite"/>
    </source>
</evidence>